<protein>
    <submittedName>
        <fullName evidence="8">Na+/H+ antiporter NhaC family protein</fullName>
    </submittedName>
</protein>
<evidence type="ECO:0000256" key="5">
    <source>
        <dbReference type="ARBA" id="ARBA00023136"/>
    </source>
</evidence>
<reference evidence="8 9" key="1">
    <citation type="submission" date="2019-07" db="EMBL/GenBank/DDBJ databases">
        <title>Diversity of Bacteria from Kongsfjorden, Arctic.</title>
        <authorList>
            <person name="Yu Y."/>
        </authorList>
    </citation>
    <scope>NUCLEOTIDE SEQUENCE [LARGE SCALE GENOMIC DNA]</scope>
    <source>
        <strain evidence="8 9">SM1923</strain>
    </source>
</reference>
<dbReference type="GO" id="GO:0005886">
    <property type="term" value="C:plasma membrane"/>
    <property type="evidence" value="ECO:0007669"/>
    <property type="project" value="UniProtKB-SubCell"/>
</dbReference>
<feature type="transmembrane region" description="Helical" evidence="6">
    <location>
        <begin position="479"/>
        <end position="497"/>
    </location>
</feature>
<evidence type="ECO:0000259" key="7">
    <source>
        <dbReference type="Pfam" id="PF03553"/>
    </source>
</evidence>
<dbReference type="RefSeq" id="WP_144727523.1">
    <property type="nucleotide sequence ID" value="NZ_CAWOWR010000116.1"/>
</dbReference>
<feature type="transmembrane region" description="Helical" evidence="6">
    <location>
        <begin position="320"/>
        <end position="338"/>
    </location>
</feature>
<feature type="transmembrane region" description="Helical" evidence="6">
    <location>
        <begin position="6"/>
        <end position="26"/>
    </location>
</feature>
<feature type="transmembrane region" description="Helical" evidence="6">
    <location>
        <begin position="169"/>
        <end position="194"/>
    </location>
</feature>
<feature type="transmembrane region" description="Helical" evidence="6">
    <location>
        <begin position="394"/>
        <end position="417"/>
    </location>
</feature>
<evidence type="ECO:0000313" key="9">
    <source>
        <dbReference type="Proteomes" id="UP000319941"/>
    </source>
</evidence>
<dbReference type="AlphaFoldDB" id="A0A558HLP8"/>
<accession>A0A558HLP8</accession>
<proteinExistence type="predicted"/>
<name>A0A558HLP8_9GAMM</name>
<feature type="transmembrane region" description="Helical" evidence="6">
    <location>
        <begin position="83"/>
        <end position="105"/>
    </location>
</feature>
<dbReference type="PANTHER" id="PTHR43478">
    <property type="entry name" value="NA+/H+ ANTIPORTER-RELATED"/>
    <property type="match status" value="1"/>
</dbReference>
<comment type="caution">
    <text evidence="8">The sequence shown here is derived from an EMBL/GenBank/DDBJ whole genome shotgun (WGS) entry which is preliminary data.</text>
</comment>
<comment type="subcellular location">
    <subcellularLocation>
        <location evidence="1">Cell membrane</location>
        <topology evidence="1">Multi-pass membrane protein</topology>
    </subcellularLocation>
</comment>
<keyword evidence="3 6" id="KW-0812">Transmembrane</keyword>
<gene>
    <name evidence="8" type="ORF">FQP86_09470</name>
</gene>
<organism evidence="8 9">
    <name type="scientific">Cobetia crustatorum</name>
    <dbReference type="NCBI Taxonomy" id="553385"/>
    <lineage>
        <taxon>Bacteria</taxon>
        <taxon>Pseudomonadati</taxon>
        <taxon>Pseudomonadota</taxon>
        <taxon>Gammaproteobacteria</taxon>
        <taxon>Oceanospirillales</taxon>
        <taxon>Halomonadaceae</taxon>
        <taxon>Cobetia</taxon>
    </lineage>
</organism>
<evidence type="ECO:0000256" key="3">
    <source>
        <dbReference type="ARBA" id="ARBA00022692"/>
    </source>
</evidence>
<dbReference type="InterPro" id="IPR018461">
    <property type="entry name" value="Na/H_Antiport_NhaC-like_C"/>
</dbReference>
<feature type="transmembrane region" description="Helical" evidence="6">
    <location>
        <begin position="359"/>
        <end position="382"/>
    </location>
</feature>
<keyword evidence="2" id="KW-1003">Cell membrane</keyword>
<dbReference type="EMBL" id="VNFH01000006">
    <property type="protein sequence ID" value="TVU70035.1"/>
    <property type="molecule type" value="Genomic_DNA"/>
</dbReference>
<feature type="transmembrane region" description="Helical" evidence="6">
    <location>
        <begin position="214"/>
        <end position="231"/>
    </location>
</feature>
<keyword evidence="5 6" id="KW-0472">Membrane</keyword>
<evidence type="ECO:0000256" key="4">
    <source>
        <dbReference type="ARBA" id="ARBA00022989"/>
    </source>
</evidence>
<feature type="transmembrane region" description="Helical" evidence="6">
    <location>
        <begin position="503"/>
        <end position="521"/>
    </location>
</feature>
<keyword evidence="4 6" id="KW-1133">Transmembrane helix</keyword>
<evidence type="ECO:0000313" key="8">
    <source>
        <dbReference type="EMBL" id="TVU70035.1"/>
    </source>
</evidence>
<evidence type="ECO:0000256" key="1">
    <source>
        <dbReference type="ARBA" id="ARBA00004651"/>
    </source>
</evidence>
<sequence>MELTSYAASPLSLLAPIIAIGLAILTRRVMLSLGLGIVSGALLLNGFAPIATLDYLWQQLVAVFVELPESGHFSDVTLNSWNVYILLFLLALGAMVGVITLAGGTRAFGNWARERVTTRRGSQLMTVMLGVFIFIDDYFNSLAVGNICRPLTDRQGLSRARLAYLIDSTAAPVCVLTPISSWGAYIISLIAGILATHHITDISPFGAFLELSALNYYAIAALVLVIASAWFDINFGAMRRHAVAARDGELFDASRGNPPGNTHVEESKRGRPMDLLIPIVVLVIATFFMIVQTGASALAADGEAFDIIRAFELTDVAKSLIIGGAIGLLTAVLMLLRHRMGMSRSVGAIVQGARSMMPAVYILIFAWLLTGIIGSLGTGQYLATLVDGVVSPTWLPMLLFVLSGLMAFATGTSWGTFGIMLPIAGDMAAATEISMMLPMMGAVLAGSVFGDHCSPISDTTILSSTGASCHHIDHVMTQLPYALLGAAISLLAYLVMGLTDSTLFGWLSLAGLLFVSIAWLARRERANPVVARI</sequence>
<dbReference type="Pfam" id="PF03553">
    <property type="entry name" value="Na_H_antiporter"/>
    <property type="match status" value="1"/>
</dbReference>
<feature type="transmembrane region" description="Helical" evidence="6">
    <location>
        <begin position="33"/>
        <end position="57"/>
    </location>
</feature>
<dbReference type="Proteomes" id="UP000319941">
    <property type="component" value="Unassembled WGS sequence"/>
</dbReference>
<dbReference type="PANTHER" id="PTHR43478:SF1">
    <property type="entry name" value="NA+_H+ ANTIPORTER NHAC-LIKE C-TERMINAL DOMAIN-CONTAINING PROTEIN"/>
    <property type="match status" value="1"/>
</dbReference>
<feature type="domain" description="Na+/H+ antiporter NhaC-like C-terminal" evidence="7">
    <location>
        <begin position="173"/>
        <end position="498"/>
    </location>
</feature>
<dbReference type="STRING" id="553385.GCA_000591415_03742"/>
<keyword evidence="9" id="KW-1185">Reference proteome</keyword>
<evidence type="ECO:0000256" key="6">
    <source>
        <dbReference type="SAM" id="Phobius"/>
    </source>
</evidence>
<feature type="transmembrane region" description="Helical" evidence="6">
    <location>
        <begin position="275"/>
        <end position="300"/>
    </location>
</feature>
<dbReference type="OrthoDB" id="9762978at2"/>
<evidence type="ECO:0000256" key="2">
    <source>
        <dbReference type="ARBA" id="ARBA00022475"/>
    </source>
</evidence>